<gene>
    <name evidence="1" type="ORF">MNBD_ALPHA12-1645</name>
</gene>
<dbReference type="SUPFAM" id="SSF56925">
    <property type="entry name" value="OMPA-like"/>
    <property type="match status" value="1"/>
</dbReference>
<organism evidence="1">
    <name type="scientific">hydrothermal vent metagenome</name>
    <dbReference type="NCBI Taxonomy" id="652676"/>
    <lineage>
        <taxon>unclassified sequences</taxon>
        <taxon>metagenomes</taxon>
        <taxon>ecological metagenomes</taxon>
    </lineage>
</organism>
<reference evidence="1" key="1">
    <citation type="submission" date="2018-06" db="EMBL/GenBank/DDBJ databases">
        <authorList>
            <person name="Zhirakovskaya E."/>
        </authorList>
    </citation>
    <scope>NUCLEOTIDE SEQUENCE</scope>
</reference>
<sequence length="180" mass="18085">MHKLFFGIAASTLMVTGALAHSPVAPPAPAAPAPVYNSASFDWNGFYMGLGITGLALSTGVTNGIGDIIAGVNATSGDVLFGLEGWIGGWTNTTPASGYDAGVDVRLGYLAAPEAVIYLSAGGAILVPSGGVGTTYGTVGAGAEFALTNDVSLDVEYKYWMQSGGASTGNSFGASFNWGF</sequence>
<dbReference type="InterPro" id="IPR011250">
    <property type="entry name" value="OMP/PagP_B-barrel"/>
</dbReference>
<evidence type="ECO:0000313" key="1">
    <source>
        <dbReference type="EMBL" id="VAW20948.1"/>
    </source>
</evidence>
<dbReference type="AlphaFoldDB" id="A0A3B0TSL4"/>
<proteinExistence type="predicted"/>
<accession>A0A3B0TSL4</accession>
<protein>
    <recommendedName>
        <fullName evidence="2">Outer membrane protein beta-barrel domain-containing protein</fullName>
    </recommendedName>
</protein>
<name>A0A3B0TSL4_9ZZZZ</name>
<evidence type="ECO:0008006" key="2">
    <source>
        <dbReference type="Google" id="ProtNLM"/>
    </source>
</evidence>
<dbReference type="EMBL" id="UOEO01000152">
    <property type="protein sequence ID" value="VAW20948.1"/>
    <property type="molecule type" value="Genomic_DNA"/>
</dbReference>